<organism evidence="1">
    <name type="scientific">Spodoptera frugiperda</name>
    <name type="common">Fall armyworm</name>
    <dbReference type="NCBI Taxonomy" id="7108"/>
    <lineage>
        <taxon>Eukaryota</taxon>
        <taxon>Metazoa</taxon>
        <taxon>Ecdysozoa</taxon>
        <taxon>Arthropoda</taxon>
        <taxon>Hexapoda</taxon>
        <taxon>Insecta</taxon>
        <taxon>Pterygota</taxon>
        <taxon>Neoptera</taxon>
        <taxon>Endopterygota</taxon>
        <taxon>Lepidoptera</taxon>
        <taxon>Glossata</taxon>
        <taxon>Ditrysia</taxon>
        <taxon>Noctuoidea</taxon>
        <taxon>Noctuidae</taxon>
        <taxon>Amphipyrinae</taxon>
        <taxon>Spodoptera</taxon>
    </lineage>
</organism>
<sequence>MSGSGRAPNYPCSPSADPHLQWLEIRFILIWIVWNLESDTGFLFLVTTQAKHPSEIILGFFRYFENFSVVARSLEMCTVCDNRLISYYMGLITQMVKIVTNHI</sequence>
<proteinExistence type="predicted"/>
<dbReference type="EMBL" id="ODYU01009802">
    <property type="protein sequence ID" value="SOQ54465.1"/>
    <property type="molecule type" value="Genomic_DNA"/>
</dbReference>
<reference evidence="1" key="1">
    <citation type="submission" date="2016-07" db="EMBL/GenBank/DDBJ databases">
        <authorList>
            <person name="Bretaudeau A."/>
        </authorList>
    </citation>
    <scope>NUCLEOTIDE SEQUENCE</scope>
    <source>
        <strain evidence="1">Rice</strain>
        <tissue evidence="1">Whole body</tissue>
    </source>
</reference>
<name>A0A2H1WN23_SPOFR</name>
<gene>
    <name evidence="1" type="ORF">SFRICE_014007</name>
</gene>
<evidence type="ECO:0000313" key="1">
    <source>
        <dbReference type="EMBL" id="SOQ54465.1"/>
    </source>
</evidence>
<accession>A0A2H1WN23</accession>
<dbReference type="AlphaFoldDB" id="A0A2H1WN23"/>
<protein>
    <submittedName>
        <fullName evidence="1">SFRICE_014007</fullName>
    </submittedName>
</protein>